<dbReference type="GO" id="GO:0070840">
    <property type="term" value="F:dynein complex binding"/>
    <property type="evidence" value="ECO:0007669"/>
    <property type="project" value="TreeGrafter"/>
</dbReference>
<evidence type="ECO:0000256" key="10">
    <source>
        <dbReference type="SAM" id="Coils"/>
    </source>
</evidence>
<dbReference type="SMART" id="SM00365">
    <property type="entry name" value="LRR_SD22"/>
    <property type="match status" value="5"/>
</dbReference>
<dbReference type="Pfam" id="PF14580">
    <property type="entry name" value="LRR_9"/>
    <property type="match status" value="1"/>
</dbReference>
<dbReference type="Proteomes" id="UP001107558">
    <property type="component" value="Chromosome 3"/>
</dbReference>
<reference evidence="12" key="1">
    <citation type="submission" date="2021-03" db="EMBL/GenBank/DDBJ databases">
        <title>Chromosome level genome of the anhydrobiotic midge Polypedilum vanderplanki.</title>
        <authorList>
            <person name="Yoshida Y."/>
            <person name="Kikawada T."/>
            <person name="Gusev O."/>
        </authorList>
    </citation>
    <scope>NUCLEOTIDE SEQUENCE</scope>
    <source>
        <strain evidence="12">NIAS01</strain>
        <tissue evidence="12">Whole body or cell culture</tissue>
    </source>
</reference>
<keyword evidence="10" id="KW-0175">Coiled coil</keyword>
<keyword evidence="4" id="KW-0433">Leucine-rich repeat</keyword>
<evidence type="ECO:0000256" key="2">
    <source>
        <dbReference type="ARBA" id="ARBA00004138"/>
    </source>
</evidence>
<gene>
    <name evidence="12" type="ORF">PVAND_001709</name>
</gene>
<evidence type="ECO:0000256" key="5">
    <source>
        <dbReference type="ARBA" id="ARBA00022737"/>
    </source>
</evidence>
<comment type="function">
    <text evidence="1">Cilium-specific protein required for cilia structures.</text>
</comment>
<evidence type="ECO:0000256" key="7">
    <source>
        <dbReference type="ARBA" id="ARBA00023273"/>
    </source>
</evidence>
<evidence type="ECO:0000256" key="3">
    <source>
        <dbReference type="ARBA" id="ARBA00006453"/>
    </source>
</evidence>
<evidence type="ECO:0000256" key="1">
    <source>
        <dbReference type="ARBA" id="ARBA00003843"/>
    </source>
</evidence>
<evidence type="ECO:0000313" key="12">
    <source>
        <dbReference type="EMBL" id="KAG5671515.1"/>
    </source>
</evidence>
<comment type="caution">
    <text evidence="12">The sequence shown here is derived from an EMBL/GenBank/DDBJ whole genome shotgun (WGS) entry which is preliminary data.</text>
</comment>
<dbReference type="EMBL" id="JADBJN010000003">
    <property type="protein sequence ID" value="KAG5671515.1"/>
    <property type="molecule type" value="Genomic_DNA"/>
</dbReference>
<organism evidence="12 13">
    <name type="scientific">Polypedilum vanderplanki</name>
    <name type="common">Sleeping chironomid midge</name>
    <dbReference type="NCBI Taxonomy" id="319348"/>
    <lineage>
        <taxon>Eukaryota</taxon>
        <taxon>Metazoa</taxon>
        <taxon>Ecdysozoa</taxon>
        <taxon>Arthropoda</taxon>
        <taxon>Hexapoda</taxon>
        <taxon>Insecta</taxon>
        <taxon>Pterygota</taxon>
        <taxon>Neoptera</taxon>
        <taxon>Endopterygota</taxon>
        <taxon>Diptera</taxon>
        <taxon>Nematocera</taxon>
        <taxon>Chironomoidea</taxon>
        <taxon>Chironomidae</taxon>
        <taxon>Chironominae</taxon>
        <taxon>Polypedilum</taxon>
        <taxon>Polypedilum</taxon>
    </lineage>
</organism>
<feature type="region of interest" description="Disordered" evidence="11">
    <location>
        <begin position="255"/>
        <end position="274"/>
    </location>
</feature>
<evidence type="ECO:0000256" key="8">
    <source>
        <dbReference type="ARBA" id="ARBA00024433"/>
    </source>
</evidence>
<dbReference type="PANTHER" id="PTHR45973">
    <property type="entry name" value="PROTEIN PHOSPHATASE 1 REGULATORY SUBUNIT SDS22-RELATED"/>
    <property type="match status" value="1"/>
</dbReference>
<keyword evidence="7" id="KW-0966">Cell projection</keyword>
<sequence length="584" mass="67792">MSEKEDRRMTKKAILDQCKKNKLYTTPALNDVLYLHFQGFPKIENLEEYTGLKCLWLESNAISKIEGLDNQPLIKSLFLQNNLITKIENLDNCKELDTLVLSHNYIKELENCDSSVLPVLNTLNISHNQLRHFEGLEILKRCENLSILDLSFNRIEDIMIIKVLAEMPSLHVLNMTGNPVISAITNYRKTMILECKSLTYLDSRPVFPRDRACAEAWKRGGFAAEKHEHEQWNREERRKVRKSVNSLLCKVRGESQIADSSEDESDDNKKAIEPRNEESLMDIYEGNQKELMAMYAEQEKELDNLRNGSQTKFDVLPRSIDRKKLIEEMKEDEKVEQKKDEMTKMLDISSDQDKILNMLQMNKEIGDGNIFNSSSNSKKKKESKKVLIEEIPVRDVSIIDSNEMESMQWFDEDTTTQQQNNLDSIEYQLPQLENTIETFAEDLSNNSSSEQSEEFSKVLELCHEQKKDAMQLCFINENDKLMQMYDEAVEQKLVHESDIRQLKEIEALFHDEDDRDEGPMVLPNLDGILTVKRLDFKEQQPSIDDDNDDVEVLQFSHIEINETTRNAENLIDGVIKSLNDIDMS</sequence>
<dbReference type="PANTHER" id="PTHR45973:SF9">
    <property type="entry name" value="LEUCINE-RICH REPEAT-CONTAINING PROTEIN 46"/>
    <property type="match status" value="1"/>
</dbReference>
<proteinExistence type="inferred from homology"/>
<name>A0A9J6BQ25_POLVA</name>
<dbReference type="PROSITE" id="PS51450">
    <property type="entry name" value="LRR"/>
    <property type="match status" value="5"/>
</dbReference>
<dbReference type="InterPro" id="IPR050576">
    <property type="entry name" value="Cilia_flagella_integrity"/>
</dbReference>
<dbReference type="InterPro" id="IPR001611">
    <property type="entry name" value="Leu-rich_rpt"/>
</dbReference>
<dbReference type="Gene3D" id="3.80.10.10">
    <property type="entry name" value="Ribonuclease Inhibitor"/>
    <property type="match status" value="2"/>
</dbReference>
<keyword evidence="6" id="KW-0969">Cilium</keyword>
<evidence type="ECO:0000256" key="6">
    <source>
        <dbReference type="ARBA" id="ARBA00023069"/>
    </source>
</evidence>
<keyword evidence="13" id="KW-1185">Reference proteome</keyword>
<protein>
    <recommendedName>
        <fullName evidence="8">Dynein axonemal assembly factor 1 homolog</fullName>
    </recommendedName>
    <alternativeName>
        <fullName evidence="9">Leucine-rich repeat-containing protein 50</fullName>
    </alternativeName>
</protein>
<dbReference type="OrthoDB" id="1904536at2759"/>
<comment type="similarity">
    <text evidence="3">Belongs to the DNAAF1 family.</text>
</comment>
<evidence type="ECO:0000313" key="13">
    <source>
        <dbReference type="Proteomes" id="UP001107558"/>
    </source>
</evidence>
<comment type="subcellular location">
    <subcellularLocation>
        <location evidence="2">Cell projection</location>
        <location evidence="2">Cilium</location>
    </subcellularLocation>
</comment>
<dbReference type="InterPro" id="IPR032675">
    <property type="entry name" value="LRR_dom_sf"/>
</dbReference>
<dbReference type="FunFam" id="3.80.10.10:FF:000331">
    <property type="entry name" value="Dynein assembly factor 1, axonemal homolog"/>
    <property type="match status" value="1"/>
</dbReference>
<accession>A0A9J6BQ25</accession>
<evidence type="ECO:0000256" key="9">
    <source>
        <dbReference type="ARBA" id="ARBA00029577"/>
    </source>
</evidence>
<evidence type="ECO:0000256" key="11">
    <source>
        <dbReference type="SAM" id="MobiDB-lite"/>
    </source>
</evidence>
<dbReference type="AlphaFoldDB" id="A0A9J6BQ25"/>
<dbReference type="FunFam" id="3.80.10.10:FF:000166">
    <property type="entry name" value="Dynein assembly factor 1, axonemal"/>
    <property type="match status" value="1"/>
</dbReference>
<keyword evidence="5" id="KW-0677">Repeat</keyword>
<dbReference type="SUPFAM" id="SSF52075">
    <property type="entry name" value="Outer arm dynein light chain 1"/>
    <property type="match status" value="1"/>
</dbReference>
<dbReference type="GO" id="GO:0005930">
    <property type="term" value="C:axoneme"/>
    <property type="evidence" value="ECO:0007669"/>
    <property type="project" value="TreeGrafter"/>
</dbReference>
<evidence type="ECO:0000256" key="4">
    <source>
        <dbReference type="ARBA" id="ARBA00022614"/>
    </source>
</evidence>
<feature type="coiled-coil region" evidence="10">
    <location>
        <begin position="281"/>
        <end position="308"/>
    </location>
</feature>
<dbReference type="GO" id="GO:0035082">
    <property type="term" value="P:axoneme assembly"/>
    <property type="evidence" value="ECO:0007669"/>
    <property type="project" value="TreeGrafter"/>
</dbReference>